<feature type="non-terminal residue" evidence="1">
    <location>
        <position position="1"/>
    </location>
</feature>
<dbReference type="EMBL" id="JAHYIQ010000028">
    <property type="protein sequence ID" value="KAK1121044.1"/>
    <property type="molecule type" value="Genomic_DNA"/>
</dbReference>
<dbReference type="Proteomes" id="UP001177670">
    <property type="component" value="Unassembled WGS sequence"/>
</dbReference>
<reference evidence="1" key="1">
    <citation type="submission" date="2021-10" db="EMBL/GenBank/DDBJ databases">
        <title>Melipona bicolor Genome sequencing and assembly.</title>
        <authorList>
            <person name="Araujo N.S."/>
            <person name="Arias M.C."/>
        </authorList>
    </citation>
    <scope>NUCLEOTIDE SEQUENCE</scope>
    <source>
        <strain evidence="1">USP_2M_L1-L4_2017</strain>
        <tissue evidence="1">Whole body</tissue>
    </source>
</reference>
<sequence>SETRSVELDPAGGDWFAISTHFGAIRFGRVYLGGDILQLAKRLAMHVNFERREIIVASDCAVSYGALTPAKRGGVDGFICDFQADYATLLNYHARRAPFNEAACRLRSRTGRPNRVDYPDPFYLSLSAVSLEP</sequence>
<accession>A0AA40FL02</accession>
<protein>
    <submittedName>
        <fullName evidence="1">Uncharacterized protein</fullName>
    </submittedName>
</protein>
<keyword evidence="2" id="KW-1185">Reference proteome</keyword>
<organism evidence="1 2">
    <name type="scientific">Melipona bicolor</name>
    <dbReference type="NCBI Taxonomy" id="60889"/>
    <lineage>
        <taxon>Eukaryota</taxon>
        <taxon>Metazoa</taxon>
        <taxon>Ecdysozoa</taxon>
        <taxon>Arthropoda</taxon>
        <taxon>Hexapoda</taxon>
        <taxon>Insecta</taxon>
        <taxon>Pterygota</taxon>
        <taxon>Neoptera</taxon>
        <taxon>Endopterygota</taxon>
        <taxon>Hymenoptera</taxon>
        <taxon>Apocrita</taxon>
        <taxon>Aculeata</taxon>
        <taxon>Apoidea</taxon>
        <taxon>Anthophila</taxon>
        <taxon>Apidae</taxon>
        <taxon>Melipona</taxon>
    </lineage>
</organism>
<comment type="caution">
    <text evidence="1">The sequence shown here is derived from an EMBL/GenBank/DDBJ whole genome shotgun (WGS) entry which is preliminary data.</text>
</comment>
<evidence type="ECO:0000313" key="2">
    <source>
        <dbReference type="Proteomes" id="UP001177670"/>
    </source>
</evidence>
<dbReference type="AlphaFoldDB" id="A0AA40FL02"/>
<gene>
    <name evidence="1" type="ORF">K0M31_010825</name>
</gene>
<name>A0AA40FL02_9HYME</name>
<evidence type="ECO:0000313" key="1">
    <source>
        <dbReference type="EMBL" id="KAK1121044.1"/>
    </source>
</evidence>
<proteinExistence type="predicted"/>